<dbReference type="EC" id="4.1.2.50" evidence="4"/>
<dbReference type="RefSeq" id="WP_202893289.1">
    <property type="nucleotide sequence ID" value="NZ_JACHMY010000001.1"/>
</dbReference>
<evidence type="ECO:0000256" key="1">
    <source>
        <dbReference type="ARBA" id="ARBA00001947"/>
    </source>
</evidence>
<evidence type="ECO:0000256" key="5">
    <source>
        <dbReference type="ARBA" id="ARBA00018141"/>
    </source>
</evidence>
<organism evidence="11 12">
    <name type="scientific">Kribbella italica</name>
    <dbReference type="NCBI Taxonomy" id="1540520"/>
    <lineage>
        <taxon>Bacteria</taxon>
        <taxon>Bacillati</taxon>
        <taxon>Actinomycetota</taxon>
        <taxon>Actinomycetes</taxon>
        <taxon>Propionibacteriales</taxon>
        <taxon>Kribbellaceae</taxon>
        <taxon>Kribbella</taxon>
    </lineage>
</organism>
<accession>A0A7W9MZP0</accession>
<evidence type="ECO:0000256" key="4">
    <source>
        <dbReference type="ARBA" id="ARBA00012982"/>
    </source>
</evidence>
<reference evidence="11 12" key="1">
    <citation type="submission" date="2020-08" db="EMBL/GenBank/DDBJ databases">
        <title>Sequencing the genomes of 1000 actinobacteria strains.</title>
        <authorList>
            <person name="Klenk H.-P."/>
        </authorList>
    </citation>
    <scope>NUCLEOTIDE SEQUENCE [LARGE SCALE GENOMIC DNA]</scope>
    <source>
        <strain evidence="11 12">DSM 28967</strain>
    </source>
</reference>
<keyword evidence="12" id="KW-1185">Reference proteome</keyword>
<dbReference type="GO" id="GO:0070497">
    <property type="term" value="F:6-carboxytetrahydropterin synthase activity"/>
    <property type="evidence" value="ECO:0007669"/>
    <property type="project" value="UniProtKB-EC"/>
</dbReference>
<evidence type="ECO:0000256" key="8">
    <source>
        <dbReference type="ARBA" id="ARBA00023239"/>
    </source>
</evidence>
<evidence type="ECO:0000256" key="3">
    <source>
        <dbReference type="ARBA" id="ARBA00008900"/>
    </source>
</evidence>
<evidence type="ECO:0000313" key="11">
    <source>
        <dbReference type="EMBL" id="MBB5841607.1"/>
    </source>
</evidence>
<sequence length="159" mass="17155">MADAVTHAVTIRHNFETAHRLPQLGGKCQNLHGHSWWTEVTVSAPAMPEHIVIEFGAFKRGIRQWIDTYLDHGTMLGADDPLVPALQAQGSRLYRFGAANAVPAEKHAADLAWPTVESVAVLLGRVGAEVLAGMESAPGARITAVRVEETSVNAASWTR</sequence>
<evidence type="ECO:0000256" key="7">
    <source>
        <dbReference type="ARBA" id="ARBA00022833"/>
    </source>
</evidence>
<evidence type="ECO:0000313" key="12">
    <source>
        <dbReference type="Proteomes" id="UP000549971"/>
    </source>
</evidence>
<dbReference type="AlphaFoldDB" id="A0A7W9MZP0"/>
<dbReference type="GO" id="GO:0046872">
    <property type="term" value="F:metal ion binding"/>
    <property type="evidence" value="ECO:0007669"/>
    <property type="project" value="UniProtKB-KW"/>
</dbReference>
<comment type="similarity">
    <text evidence="3">Belongs to the PTPS family. QueD subfamily.</text>
</comment>
<evidence type="ECO:0000256" key="10">
    <source>
        <dbReference type="ARBA" id="ARBA00048807"/>
    </source>
</evidence>
<proteinExistence type="inferred from homology"/>
<dbReference type="PANTHER" id="PTHR12589:SF7">
    <property type="entry name" value="6-PYRUVOYL TETRAHYDROBIOPTERIN SYNTHASE"/>
    <property type="match status" value="1"/>
</dbReference>
<evidence type="ECO:0000256" key="2">
    <source>
        <dbReference type="ARBA" id="ARBA00005061"/>
    </source>
</evidence>
<dbReference type="PANTHER" id="PTHR12589">
    <property type="entry name" value="PYRUVOYL TETRAHYDROBIOPTERIN SYNTHASE"/>
    <property type="match status" value="1"/>
</dbReference>
<dbReference type="EMBL" id="JACHMY010000001">
    <property type="protein sequence ID" value="MBB5841607.1"/>
    <property type="molecule type" value="Genomic_DNA"/>
</dbReference>
<protein>
    <recommendedName>
        <fullName evidence="5">6-carboxy-5,6,7,8-tetrahydropterin synthase</fullName>
        <ecNumber evidence="4">4.1.2.50</ecNumber>
    </recommendedName>
    <alternativeName>
        <fullName evidence="9">Queuosine biosynthesis protein QueD</fullName>
    </alternativeName>
</protein>
<dbReference type="UniPathway" id="UPA00391"/>
<comment type="cofactor">
    <cofactor evidence="1">
        <name>Zn(2+)</name>
        <dbReference type="ChEBI" id="CHEBI:29105"/>
    </cofactor>
</comment>
<keyword evidence="8 11" id="KW-0456">Lyase</keyword>
<comment type="catalytic activity">
    <reaction evidence="10">
        <text>7,8-dihydroneopterin 3'-triphosphate + H2O = 6-carboxy-5,6,7,8-tetrahydropterin + triphosphate + acetaldehyde + 2 H(+)</text>
        <dbReference type="Rhea" id="RHEA:27966"/>
        <dbReference type="ChEBI" id="CHEBI:15343"/>
        <dbReference type="ChEBI" id="CHEBI:15377"/>
        <dbReference type="ChEBI" id="CHEBI:15378"/>
        <dbReference type="ChEBI" id="CHEBI:18036"/>
        <dbReference type="ChEBI" id="CHEBI:58462"/>
        <dbReference type="ChEBI" id="CHEBI:61032"/>
        <dbReference type="EC" id="4.1.2.50"/>
    </reaction>
</comment>
<dbReference type="Proteomes" id="UP000549971">
    <property type="component" value="Unassembled WGS sequence"/>
</dbReference>
<dbReference type="InterPro" id="IPR038418">
    <property type="entry name" value="6-PTP_synth/QueD_sf"/>
</dbReference>
<dbReference type="Pfam" id="PF01242">
    <property type="entry name" value="PTPS"/>
    <property type="match status" value="1"/>
</dbReference>
<keyword evidence="7" id="KW-0862">Zinc</keyword>
<evidence type="ECO:0000256" key="9">
    <source>
        <dbReference type="ARBA" id="ARBA00031449"/>
    </source>
</evidence>
<comment type="pathway">
    <text evidence="2">Purine metabolism; 7-cyano-7-deazaguanine biosynthesis.</text>
</comment>
<keyword evidence="6" id="KW-0479">Metal-binding</keyword>
<gene>
    <name evidence="11" type="ORF">HDA39_008341</name>
</gene>
<dbReference type="SUPFAM" id="SSF55620">
    <property type="entry name" value="Tetrahydrobiopterin biosynthesis enzymes-like"/>
    <property type="match status" value="1"/>
</dbReference>
<dbReference type="Gene3D" id="3.30.479.10">
    <property type="entry name" value="6-pyruvoyl tetrahydropterin synthase/QueD"/>
    <property type="match status" value="1"/>
</dbReference>
<dbReference type="InterPro" id="IPR007115">
    <property type="entry name" value="6-PTP_synth/QueD"/>
</dbReference>
<comment type="caution">
    <text evidence="11">The sequence shown here is derived from an EMBL/GenBank/DDBJ whole genome shotgun (WGS) entry which is preliminary data.</text>
</comment>
<name>A0A7W9MZP0_9ACTN</name>
<evidence type="ECO:0000256" key="6">
    <source>
        <dbReference type="ARBA" id="ARBA00022723"/>
    </source>
</evidence>